<feature type="compositionally biased region" description="Acidic residues" evidence="7">
    <location>
        <begin position="29"/>
        <end position="50"/>
    </location>
</feature>
<keyword evidence="4" id="KW-0804">Transcription</keyword>
<evidence type="ECO:0000256" key="7">
    <source>
        <dbReference type="SAM" id="MobiDB-lite"/>
    </source>
</evidence>
<dbReference type="AlphaFoldDB" id="A0A803MAE5"/>
<evidence type="ECO:0000259" key="8">
    <source>
        <dbReference type="PROSITE" id="PS50066"/>
    </source>
</evidence>
<protein>
    <recommendedName>
        <fullName evidence="8">MADS-box domain-containing protein</fullName>
    </recommendedName>
</protein>
<dbReference type="InterPro" id="IPR036879">
    <property type="entry name" value="TF_MADSbox_sf"/>
</dbReference>
<dbReference type="PROSITE" id="PS50066">
    <property type="entry name" value="MADS_BOX_2"/>
    <property type="match status" value="1"/>
</dbReference>
<reference evidence="9" key="2">
    <citation type="submission" date="2021-03" db="UniProtKB">
        <authorList>
            <consortium name="EnsemblPlants"/>
        </authorList>
    </citation>
    <scope>IDENTIFICATION</scope>
</reference>
<comment type="subcellular location">
    <subcellularLocation>
        <location evidence="1">Nucleus</location>
    </subcellularLocation>
</comment>
<dbReference type="GO" id="GO:0005634">
    <property type="term" value="C:nucleus"/>
    <property type="evidence" value="ECO:0007669"/>
    <property type="project" value="UniProtKB-SubCell"/>
</dbReference>
<keyword evidence="3" id="KW-0238">DNA-binding</keyword>
<keyword evidence="2" id="KW-0805">Transcription regulation</keyword>
<dbReference type="PROSITE" id="PS00350">
    <property type="entry name" value="MADS_BOX_1"/>
    <property type="match status" value="1"/>
</dbReference>
<keyword evidence="6" id="KW-0175">Coiled coil</keyword>
<dbReference type="Gramene" id="AUR62026062-RA">
    <property type="protein sequence ID" value="AUR62026062-RA:cds"/>
    <property type="gene ID" value="AUR62026062"/>
</dbReference>
<keyword evidence="5" id="KW-0539">Nucleus</keyword>
<evidence type="ECO:0000256" key="6">
    <source>
        <dbReference type="SAM" id="Coils"/>
    </source>
</evidence>
<feature type="region of interest" description="Disordered" evidence="7">
    <location>
        <begin position="1"/>
        <end position="54"/>
    </location>
</feature>
<reference evidence="9" key="1">
    <citation type="journal article" date="2017" name="Nature">
        <title>The genome of Chenopodium quinoa.</title>
        <authorList>
            <person name="Jarvis D.E."/>
            <person name="Ho Y.S."/>
            <person name="Lightfoot D.J."/>
            <person name="Schmoeckel S.M."/>
            <person name="Li B."/>
            <person name="Borm T.J.A."/>
            <person name="Ohyanagi H."/>
            <person name="Mineta K."/>
            <person name="Michell C.T."/>
            <person name="Saber N."/>
            <person name="Kharbatia N.M."/>
            <person name="Rupper R.R."/>
            <person name="Sharp A.R."/>
            <person name="Dally N."/>
            <person name="Boughton B.A."/>
            <person name="Woo Y.H."/>
            <person name="Gao G."/>
            <person name="Schijlen E.G.W.M."/>
            <person name="Guo X."/>
            <person name="Momin A.A."/>
            <person name="Negrao S."/>
            <person name="Al-Babili S."/>
            <person name="Gehring C."/>
            <person name="Roessner U."/>
            <person name="Jung C."/>
            <person name="Murphy K."/>
            <person name="Arold S.T."/>
            <person name="Gojobori T."/>
            <person name="van der Linden C.G."/>
            <person name="van Loo E.N."/>
            <person name="Jellen E.N."/>
            <person name="Maughan P.J."/>
            <person name="Tester M."/>
        </authorList>
    </citation>
    <scope>NUCLEOTIDE SEQUENCE [LARGE SCALE GENOMIC DNA]</scope>
    <source>
        <strain evidence="9">cv. PI 614886</strain>
    </source>
</reference>
<dbReference type="PRINTS" id="PR00404">
    <property type="entry name" value="MADSDOMAIN"/>
</dbReference>
<dbReference type="InterPro" id="IPR002487">
    <property type="entry name" value="TF_Kbox"/>
</dbReference>
<dbReference type="InterPro" id="IPR002100">
    <property type="entry name" value="TF_MADSbox"/>
</dbReference>
<dbReference type="Pfam" id="PF01486">
    <property type="entry name" value="K-box"/>
    <property type="match status" value="1"/>
</dbReference>
<evidence type="ECO:0000313" key="9">
    <source>
        <dbReference type="EnsemblPlants" id="AUR62026062-RA:cds"/>
    </source>
</evidence>
<dbReference type="PANTHER" id="PTHR48019">
    <property type="entry name" value="SERUM RESPONSE FACTOR HOMOLOG"/>
    <property type="match status" value="1"/>
</dbReference>
<evidence type="ECO:0000313" key="10">
    <source>
        <dbReference type="Proteomes" id="UP000596660"/>
    </source>
</evidence>
<feature type="domain" description="MADS-box" evidence="8">
    <location>
        <begin position="75"/>
        <end position="135"/>
    </location>
</feature>
<accession>A0A803MAE5</accession>
<keyword evidence="10" id="KW-1185">Reference proteome</keyword>
<dbReference type="GO" id="GO:0003700">
    <property type="term" value="F:DNA-binding transcription factor activity"/>
    <property type="evidence" value="ECO:0007669"/>
    <property type="project" value="InterPro"/>
</dbReference>
<name>A0A803MAE5_CHEQI</name>
<evidence type="ECO:0000256" key="3">
    <source>
        <dbReference type="ARBA" id="ARBA00023125"/>
    </source>
</evidence>
<dbReference type="GO" id="GO:0046983">
    <property type="term" value="F:protein dimerization activity"/>
    <property type="evidence" value="ECO:0007669"/>
    <property type="project" value="InterPro"/>
</dbReference>
<feature type="compositionally biased region" description="Low complexity" evidence="7">
    <location>
        <begin position="13"/>
        <end position="24"/>
    </location>
</feature>
<proteinExistence type="predicted"/>
<dbReference type="GO" id="GO:0003677">
    <property type="term" value="F:DNA binding"/>
    <property type="evidence" value="ECO:0007669"/>
    <property type="project" value="UniProtKB-KW"/>
</dbReference>
<dbReference type="SMART" id="SM00432">
    <property type="entry name" value="MADS"/>
    <property type="match status" value="1"/>
</dbReference>
<dbReference type="SUPFAM" id="SSF55455">
    <property type="entry name" value="SRF-like"/>
    <property type="match status" value="1"/>
</dbReference>
<evidence type="ECO:0000256" key="2">
    <source>
        <dbReference type="ARBA" id="ARBA00023015"/>
    </source>
</evidence>
<dbReference type="Proteomes" id="UP000596660">
    <property type="component" value="Unplaced"/>
</dbReference>
<dbReference type="InterPro" id="IPR050142">
    <property type="entry name" value="MADS-box/MEF2_TF"/>
</dbReference>
<sequence>MSLESFWKRAGKSQKSSTCSSPSSRNPPIEEDVVTPIDDVDIESPNDDADVVSPNKDAVPVAASIPIPENTTQTMGRGKVPIQYIEDTGKRQVTFSKRRKGLIKKASEISILCKCEVALMIFSNTNKMYEYRSCNRTMDSFATMHRNIIAAASSSKSANVGPIILPEDDPDVDVATLREALIELSQMLGIGLEHLNYNELHNLEMKLTDGFRYVRNRKAEEMEKENEELRKEVEELQQCLKRKRADAGVMTDEGYITGKGFESDDILSLG</sequence>
<evidence type="ECO:0000256" key="4">
    <source>
        <dbReference type="ARBA" id="ARBA00023163"/>
    </source>
</evidence>
<feature type="coiled-coil region" evidence="6">
    <location>
        <begin position="212"/>
        <end position="246"/>
    </location>
</feature>
<evidence type="ECO:0000256" key="1">
    <source>
        <dbReference type="ARBA" id="ARBA00004123"/>
    </source>
</evidence>
<evidence type="ECO:0000256" key="5">
    <source>
        <dbReference type="ARBA" id="ARBA00023242"/>
    </source>
</evidence>
<dbReference type="Gene3D" id="3.40.1810.10">
    <property type="entry name" value="Transcription factor, MADS-box"/>
    <property type="match status" value="1"/>
</dbReference>
<dbReference type="Pfam" id="PF00319">
    <property type="entry name" value="SRF-TF"/>
    <property type="match status" value="1"/>
</dbReference>
<organism evidence="9 10">
    <name type="scientific">Chenopodium quinoa</name>
    <name type="common">Quinoa</name>
    <dbReference type="NCBI Taxonomy" id="63459"/>
    <lineage>
        <taxon>Eukaryota</taxon>
        <taxon>Viridiplantae</taxon>
        <taxon>Streptophyta</taxon>
        <taxon>Embryophyta</taxon>
        <taxon>Tracheophyta</taxon>
        <taxon>Spermatophyta</taxon>
        <taxon>Magnoliopsida</taxon>
        <taxon>eudicotyledons</taxon>
        <taxon>Gunneridae</taxon>
        <taxon>Pentapetalae</taxon>
        <taxon>Caryophyllales</taxon>
        <taxon>Chenopodiaceae</taxon>
        <taxon>Chenopodioideae</taxon>
        <taxon>Atripliceae</taxon>
        <taxon>Chenopodium</taxon>
    </lineage>
</organism>
<dbReference type="EnsemblPlants" id="AUR62026062-RA">
    <property type="protein sequence ID" value="AUR62026062-RA:cds"/>
    <property type="gene ID" value="AUR62026062"/>
</dbReference>